<accession>A0A9N7YQC5</accession>
<dbReference type="EMBL" id="CADEAL010001793">
    <property type="protein sequence ID" value="CAB1435673.1"/>
    <property type="molecule type" value="Genomic_DNA"/>
</dbReference>
<organism evidence="2 3">
    <name type="scientific">Pleuronectes platessa</name>
    <name type="common">European plaice</name>
    <dbReference type="NCBI Taxonomy" id="8262"/>
    <lineage>
        <taxon>Eukaryota</taxon>
        <taxon>Metazoa</taxon>
        <taxon>Chordata</taxon>
        <taxon>Craniata</taxon>
        <taxon>Vertebrata</taxon>
        <taxon>Euteleostomi</taxon>
        <taxon>Actinopterygii</taxon>
        <taxon>Neopterygii</taxon>
        <taxon>Teleostei</taxon>
        <taxon>Neoteleostei</taxon>
        <taxon>Acanthomorphata</taxon>
        <taxon>Carangaria</taxon>
        <taxon>Pleuronectiformes</taxon>
        <taxon>Pleuronectoidei</taxon>
        <taxon>Pleuronectidae</taxon>
        <taxon>Pleuronectes</taxon>
    </lineage>
</organism>
<proteinExistence type="predicted"/>
<gene>
    <name evidence="2" type="ORF">PLEPLA_LOCUS23728</name>
</gene>
<evidence type="ECO:0000313" key="3">
    <source>
        <dbReference type="Proteomes" id="UP001153269"/>
    </source>
</evidence>
<name>A0A9N7YQC5_PLEPL</name>
<keyword evidence="3" id="KW-1185">Reference proteome</keyword>
<sequence>MHDGVNAGSAKSMNCRVQVMAGRSETAEDRQPDEDESMGSQVSISACLGAQRGGGSQGFVPRSPPLLLDGPFGVWFQVDVFDLMRWWWRARRVEEGSGSGLGLGLLVPGPAKPPPHPPSPPPRSITASLICTTLLFQAHTPAALPNAGMTRQAHCPDCEPGHLADTNTTFLLQ</sequence>
<evidence type="ECO:0000313" key="2">
    <source>
        <dbReference type="EMBL" id="CAB1435673.1"/>
    </source>
</evidence>
<comment type="caution">
    <text evidence="2">The sequence shown here is derived from an EMBL/GenBank/DDBJ whole genome shotgun (WGS) entry which is preliminary data.</text>
</comment>
<feature type="region of interest" description="Disordered" evidence="1">
    <location>
        <begin position="21"/>
        <end position="41"/>
    </location>
</feature>
<evidence type="ECO:0000256" key="1">
    <source>
        <dbReference type="SAM" id="MobiDB-lite"/>
    </source>
</evidence>
<dbReference type="Proteomes" id="UP001153269">
    <property type="component" value="Unassembled WGS sequence"/>
</dbReference>
<reference evidence="2" key="1">
    <citation type="submission" date="2020-03" db="EMBL/GenBank/DDBJ databases">
        <authorList>
            <person name="Weist P."/>
        </authorList>
    </citation>
    <scope>NUCLEOTIDE SEQUENCE</scope>
</reference>
<protein>
    <submittedName>
        <fullName evidence="2">Uncharacterized protein</fullName>
    </submittedName>
</protein>
<dbReference type="AlphaFoldDB" id="A0A9N7YQC5"/>